<reference evidence="1" key="1">
    <citation type="submission" date="2019-10" db="EMBL/GenBank/DDBJ databases">
        <authorList>
            <consortium name="DOE Joint Genome Institute"/>
            <person name="Kuo A."/>
            <person name="Miyauchi S."/>
            <person name="Kiss E."/>
            <person name="Drula E."/>
            <person name="Kohler A."/>
            <person name="Sanchez-Garcia M."/>
            <person name="Andreopoulos B."/>
            <person name="Barry K.W."/>
            <person name="Bonito G."/>
            <person name="Buee M."/>
            <person name="Carver A."/>
            <person name="Chen C."/>
            <person name="Cichocki N."/>
            <person name="Clum A."/>
            <person name="Culley D."/>
            <person name="Crous P.W."/>
            <person name="Fauchery L."/>
            <person name="Girlanda M."/>
            <person name="Hayes R."/>
            <person name="Keri Z."/>
            <person name="Labutti K."/>
            <person name="Lipzen A."/>
            <person name="Lombard V."/>
            <person name="Magnuson J."/>
            <person name="Maillard F."/>
            <person name="Morin E."/>
            <person name="Murat C."/>
            <person name="Nolan M."/>
            <person name="Ohm R."/>
            <person name="Pangilinan J."/>
            <person name="Pereira M."/>
            <person name="Perotto S."/>
            <person name="Peter M."/>
            <person name="Riley R."/>
            <person name="Sitrit Y."/>
            <person name="Stielow B."/>
            <person name="Szollosi G."/>
            <person name="Zifcakova L."/>
            <person name="Stursova M."/>
            <person name="Spatafora J.W."/>
            <person name="Tedersoo L."/>
            <person name="Vaario L.-M."/>
            <person name="Yamada A."/>
            <person name="Yan M."/>
            <person name="Wang P."/>
            <person name="Xu J."/>
            <person name="Bruns T."/>
            <person name="Baldrian P."/>
            <person name="Vilgalys R."/>
            <person name="Henrissat B."/>
            <person name="Grigoriev I.V."/>
            <person name="Hibbett D."/>
            <person name="Nagy L.G."/>
            <person name="Martin F.M."/>
        </authorList>
    </citation>
    <scope>NUCLEOTIDE SEQUENCE</scope>
    <source>
        <strain evidence="1">P2</strain>
    </source>
</reference>
<protein>
    <submittedName>
        <fullName evidence="1">Clavaminate synthase-like protein</fullName>
    </submittedName>
</protein>
<comment type="caution">
    <text evidence="1">The sequence shown here is derived from an EMBL/GenBank/DDBJ whole genome shotgun (WGS) entry which is preliminary data.</text>
</comment>
<accession>A0ACB6ZQH0</accession>
<dbReference type="EMBL" id="MU117972">
    <property type="protein sequence ID" value="KAF9651921.1"/>
    <property type="molecule type" value="Genomic_DNA"/>
</dbReference>
<proteinExistence type="predicted"/>
<dbReference type="Proteomes" id="UP000886501">
    <property type="component" value="Unassembled WGS sequence"/>
</dbReference>
<gene>
    <name evidence="1" type="ORF">BDM02DRAFT_3126755</name>
</gene>
<organism evidence="1 2">
    <name type="scientific">Thelephora ganbajun</name>
    <name type="common">Ganba fungus</name>
    <dbReference type="NCBI Taxonomy" id="370292"/>
    <lineage>
        <taxon>Eukaryota</taxon>
        <taxon>Fungi</taxon>
        <taxon>Dikarya</taxon>
        <taxon>Basidiomycota</taxon>
        <taxon>Agaricomycotina</taxon>
        <taxon>Agaricomycetes</taxon>
        <taxon>Thelephorales</taxon>
        <taxon>Thelephoraceae</taxon>
        <taxon>Thelephora</taxon>
    </lineage>
</organism>
<evidence type="ECO:0000313" key="2">
    <source>
        <dbReference type="Proteomes" id="UP000886501"/>
    </source>
</evidence>
<reference evidence="1" key="2">
    <citation type="journal article" date="2020" name="Nat. Commun.">
        <title>Large-scale genome sequencing of mycorrhizal fungi provides insights into the early evolution of symbiotic traits.</title>
        <authorList>
            <person name="Miyauchi S."/>
            <person name="Kiss E."/>
            <person name="Kuo A."/>
            <person name="Drula E."/>
            <person name="Kohler A."/>
            <person name="Sanchez-Garcia M."/>
            <person name="Morin E."/>
            <person name="Andreopoulos B."/>
            <person name="Barry K.W."/>
            <person name="Bonito G."/>
            <person name="Buee M."/>
            <person name="Carver A."/>
            <person name="Chen C."/>
            <person name="Cichocki N."/>
            <person name="Clum A."/>
            <person name="Culley D."/>
            <person name="Crous P.W."/>
            <person name="Fauchery L."/>
            <person name="Girlanda M."/>
            <person name="Hayes R.D."/>
            <person name="Keri Z."/>
            <person name="LaButti K."/>
            <person name="Lipzen A."/>
            <person name="Lombard V."/>
            <person name="Magnuson J."/>
            <person name="Maillard F."/>
            <person name="Murat C."/>
            <person name="Nolan M."/>
            <person name="Ohm R.A."/>
            <person name="Pangilinan J."/>
            <person name="Pereira M.F."/>
            <person name="Perotto S."/>
            <person name="Peter M."/>
            <person name="Pfister S."/>
            <person name="Riley R."/>
            <person name="Sitrit Y."/>
            <person name="Stielow J.B."/>
            <person name="Szollosi G."/>
            <person name="Zifcakova L."/>
            <person name="Stursova M."/>
            <person name="Spatafora J.W."/>
            <person name="Tedersoo L."/>
            <person name="Vaario L.M."/>
            <person name="Yamada A."/>
            <person name="Yan M."/>
            <person name="Wang P."/>
            <person name="Xu J."/>
            <person name="Bruns T."/>
            <person name="Baldrian P."/>
            <person name="Vilgalys R."/>
            <person name="Dunand C."/>
            <person name="Henrissat B."/>
            <person name="Grigoriev I.V."/>
            <person name="Hibbett D."/>
            <person name="Nagy L.G."/>
            <person name="Martin F.M."/>
        </authorList>
    </citation>
    <scope>NUCLEOTIDE SEQUENCE</scope>
    <source>
        <strain evidence="1">P2</strain>
    </source>
</reference>
<keyword evidence="2" id="KW-1185">Reference proteome</keyword>
<sequence>MAIEVLPLPLPSSADPSKFRDFGREVKGIHPGRLTDEEFKEIEQLLYKVCLPDVPFIPLLIRATLQHDALLFRNVDLSPEEQYKLTNAFDPESDTYGHGNNKTEKNSKSILHPDLKTIPRVPQVQLIGNGTVYNYEGLAEAKLKHPQHPGFHKTEISPEDAAKGHTRFYRWHIDAALYNFSPPKVTTLYAVKVPEGKHQIVKYDDGTSDELEVPLGTTAFVSGATMFDILPPELKSLAVRSKVKYAPHPYVWMAPARALATGLGIVSDGLEMALNELPEWEESKVKTYPVCWLNPVTDELHFQVHPCGVQELFVDPLPEGASRDGALYPDGAHVTDLKEVRDVLYKMQRPAIDPKLVYPHDWSEKDLVLFHNRGVLHTVVGTFSQDQVRAFHQCNLAASSDPVGPTPEHVKRFA</sequence>
<name>A0ACB6ZQH0_THEGA</name>
<evidence type="ECO:0000313" key="1">
    <source>
        <dbReference type="EMBL" id="KAF9651921.1"/>
    </source>
</evidence>